<sequence length="32" mass="3501">MSPVLRAFGRIGSGLSRTLHVISYGLNTPRFP</sequence>
<dbReference type="EMBL" id="GBRH01253255">
    <property type="protein sequence ID" value="JAD44640.1"/>
    <property type="molecule type" value="Transcribed_RNA"/>
</dbReference>
<protein>
    <submittedName>
        <fullName evidence="1">Uncharacterized protein</fullName>
    </submittedName>
</protein>
<reference evidence="1" key="1">
    <citation type="submission" date="2014-09" db="EMBL/GenBank/DDBJ databases">
        <authorList>
            <person name="Magalhaes I.L.F."/>
            <person name="Oliveira U."/>
            <person name="Santos F.R."/>
            <person name="Vidigal T.H.D.A."/>
            <person name="Brescovit A.D."/>
            <person name="Santos A.J."/>
        </authorList>
    </citation>
    <scope>NUCLEOTIDE SEQUENCE</scope>
    <source>
        <tissue evidence="1">Shoot tissue taken approximately 20 cm above the soil surface</tissue>
    </source>
</reference>
<organism evidence="1">
    <name type="scientific">Arundo donax</name>
    <name type="common">Giant reed</name>
    <name type="synonym">Donax arundinaceus</name>
    <dbReference type="NCBI Taxonomy" id="35708"/>
    <lineage>
        <taxon>Eukaryota</taxon>
        <taxon>Viridiplantae</taxon>
        <taxon>Streptophyta</taxon>
        <taxon>Embryophyta</taxon>
        <taxon>Tracheophyta</taxon>
        <taxon>Spermatophyta</taxon>
        <taxon>Magnoliopsida</taxon>
        <taxon>Liliopsida</taxon>
        <taxon>Poales</taxon>
        <taxon>Poaceae</taxon>
        <taxon>PACMAD clade</taxon>
        <taxon>Arundinoideae</taxon>
        <taxon>Arundineae</taxon>
        <taxon>Arundo</taxon>
    </lineage>
</organism>
<reference evidence="1" key="2">
    <citation type="journal article" date="2015" name="Data Brief">
        <title>Shoot transcriptome of the giant reed, Arundo donax.</title>
        <authorList>
            <person name="Barrero R.A."/>
            <person name="Guerrero F.D."/>
            <person name="Moolhuijzen P."/>
            <person name="Goolsby J.A."/>
            <person name="Tidwell J."/>
            <person name="Bellgard S.E."/>
            <person name="Bellgard M.I."/>
        </authorList>
    </citation>
    <scope>NUCLEOTIDE SEQUENCE</scope>
    <source>
        <tissue evidence="1">Shoot tissue taken approximately 20 cm above the soil surface</tissue>
    </source>
</reference>
<accession>A0A0A9A6N9</accession>
<proteinExistence type="predicted"/>
<dbReference type="AlphaFoldDB" id="A0A0A9A6N9"/>
<evidence type="ECO:0000313" key="1">
    <source>
        <dbReference type="EMBL" id="JAD44640.1"/>
    </source>
</evidence>
<name>A0A0A9A6N9_ARUDO</name>